<keyword evidence="2" id="KW-1185">Reference proteome</keyword>
<protein>
    <submittedName>
        <fullName evidence="1">Uncharacterized protein</fullName>
    </submittedName>
</protein>
<comment type="caution">
    <text evidence="1">The sequence shown here is derived from an EMBL/GenBank/DDBJ whole genome shotgun (WGS) entry which is preliminary data.</text>
</comment>
<evidence type="ECO:0000313" key="2">
    <source>
        <dbReference type="Proteomes" id="UP001642360"/>
    </source>
</evidence>
<organism evidence="1 2">
    <name type="scientific">Ilex paraguariensis</name>
    <name type="common">yerba mate</name>
    <dbReference type="NCBI Taxonomy" id="185542"/>
    <lineage>
        <taxon>Eukaryota</taxon>
        <taxon>Viridiplantae</taxon>
        <taxon>Streptophyta</taxon>
        <taxon>Embryophyta</taxon>
        <taxon>Tracheophyta</taxon>
        <taxon>Spermatophyta</taxon>
        <taxon>Magnoliopsida</taxon>
        <taxon>eudicotyledons</taxon>
        <taxon>Gunneridae</taxon>
        <taxon>Pentapetalae</taxon>
        <taxon>asterids</taxon>
        <taxon>campanulids</taxon>
        <taxon>Aquifoliales</taxon>
        <taxon>Aquifoliaceae</taxon>
        <taxon>Ilex</taxon>
    </lineage>
</organism>
<reference evidence="1 2" key="1">
    <citation type="submission" date="2024-02" db="EMBL/GenBank/DDBJ databases">
        <authorList>
            <person name="Vignale AGUSTIN F."/>
            <person name="Sosa J E."/>
            <person name="Modenutti C."/>
        </authorList>
    </citation>
    <scope>NUCLEOTIDE SEQUENCE [LARGE SCALE GENOMIC DNA]</scope>
</reference>
<gene>
    <name evidence="1" type="ORF">ILEXP_LOCUS54433</name>
</gene>
<sequence>MRSLSEESCSSSAVRSEATRYPLANLVSKCSGKSIYAKETQSKKRDILQQGENMGGQGTFTSLANAPSLAPAHYSASTFQTKSGSDDGWLFEGYASGSGSNIVHLQLLSSPLKILLVIIRSPNYMSMPQHLLRKANMMPLLNIHPATAFFLESLRSANLIRTLLFQTLGLG</sequence>
<dbReference type="EMBL" id="CAUOFW020008849">
    <property type="protein sequence ID" value="CAK9184140.1"/>
    <property type="molecule type" value="Genomic_DNA"/>
</dbReference>
<dbReference type="AlphaFoldDB" id="A0ABC8USY1"/>
<accession>A0ABC8USY1</accession>
<proteinExistence type="predicted"/>
<name>A0ABC8USY1_9AQUA</name>
<dbReference type="Proteomes" id="UP001642360">
    <property type="component" value="Unassembled WGS sequence"/>
</dbReference>
<evidence type="ECO:0000313" key="1">
    <source>
        <dbReference type="EMBL" id="CAK9184140.1"/>
    </source>
</evidence>